<keyword evidence="6 7" id="KW-0998">Cell outer membrane</keyword>
<dbReference type="NCBIfam" id="TIGR04056">
    <property type="entry name" value="OMP_RagA_SusC"/>
    <property type="match status" value="1"/>
</dbReference>
<dbReference type="InterPro" id="IPR023996">
    <property type="entry name" value="TonB-dep_OMP_SusC/RagA"/>
</dbReference>
<feature type="domain" description="TonB-dependent receptor plug" evidence="8">
    <location>
        <begin position="101"/>
        <end position="225"/>
    </location>
</feature>
<evidence type="ECO:0000256" key="2">
    <source>
        <dbReference type="ARBA" id="ARBA00022448"/>
    </source>
</evidence>
<dbReference type="AlphaFoldDB" id="A0A399T2N5"/>
<evidence type="ECO:0000256" key="3">
    <source>
        <dbReference type="ARBA" id="ARBA00022452"/>
    </source>
</evidence>
<comment type="subcellular location">
    <subcellularLocation>
        <location evidence="1 7">Cell outer membrane</location>
        <topology evidence="1 7">Multi-pass membrane protein</topology>
    </subcellularLocation>
</comment>
<dbReference type="Gene3D" id="2.170.130.10">
    <property type="entry name" value="TonB-dependent receptor, plug domain"/>
    <property type="match status" value="1"/>
</dbReference>
<dbReference type="FunFam" id="2.60.40.1120:FF:000003">
    <property type="entry name" value="Outer membrane protein Omp121"/>
    <property type="match status" value="1"/>
</dbReference>
<evidence type="ECO:0000256" key="4">
    <source>
        <dbReference type="ARBA" id="ARBA00022692"/>
    </source>
</evidence>
<dbReference type="InterPro" id="IPR039426">
    <property type="entry name" value="TonB-dep_rcpt-like"/>
</dbReference>
<dbReference type="InterPro" id="IPR036942">
    <property type="entry name" value="Beta-barrel_TonB_sf"/>
</dbReference>
<dbReference type="OrthoDB" id="9768177at2"/>
<keyword evidence="10" id="KW-1185">Reference proteome</keyword>
<dbReference type="InterPro" id="IPR012910">
    <property type="entry name" value="Plug_dom"/>
</dbReference>
<dbReference type="PROSITE" id="PS52016">
    <property type="entry name" value="TONB_DEPENDENT_REC_3"/>
    <property type="match status" value="1"/>
</dbReference>
<reference evidence="9 10" key="1">
    <citation type="submission" date="2018-08" db="EMBL/GenBank/DDBJ databases">
        <title>Pallidiluteibacterium maritimus gen. nov., sp. nov., isolated from coastal sediment.</title>
        <authorList>
            <person name="Zhou L.Y."/>
        </authorList>
    </citation>
    <scope>NUCLEOTIDE SEQUENCE [LARGE SCALE GENOMIC DNA]</scope>
    <source>
        <strain evidence="9 10">XSD2</strain>
    </source>
</reference>
<evidence type="ECO:0000256" key="6">
    <source>
        <dbReference type="ARBA" id="ARBA00023237"/>
    </source>
</evidence>
<dbReference type="EMBL" id="QWGR01000005">
    <property type="protein sequence ID" value="RIJ48421.1"/>
    <property type="molecule type" value="Genomic_DNA"/>
</dbReference>
<keyword evidence="2 7" id="KW-0813">Transport</keyword>
<dbReference type="InterPro" id="IPR023997">
    <property type="entry name" value="TonB-dep_OMP_SusC/RagA_CS"/>
</dbReference>
<dbReference type="Gene3D" id="2.40.170.20">
    <property type="entry name" value="TonB-dependent receptor, beta-barrel domain"/>
    <property type="match status" value="1"/>
</dbReference>
<keyword evidence="4 7" id="KW-0812">Transmembrane</keyword>
<dbReference type="InterPro" id="IPR037066">
    <property type="entry name" value="Plug_dom_sf"/>
</dbReference>
<gene>
    <name evidence="9" type="ORF">D1614_10405</name>
</gene>
<dbReference type="Pfam" id="PF13715">
    <property type="entry name" value="CarbopepD_reg_2"/>
    <property type="match status" value="1"/>
</dbReference>
<evidence type="ECO:0000313" key="9">
    <source>
        <dbReference type="EMBL" id="RIJ48421.1"/>
    </source>
</evidence>
<proteinExistence type="inferred from homology"/>
<organism evidence="9 10">
    <name type="scientific">Maribellus luteus</name>
    <dbReference type="NCBI Taxonomy" id="2305463"/>
    <lineage>
        <taxon>Bacteria</taxon>
        <taxon>Pseudomonadati</taxon>
        <taxon>Bacteroidota</taxon>
        <taxon>Bacteroidia</taxon>
        <taxon>Marinilabiliales</taxon>
        <taxon>Prolixibacteraceae</taxon>
        <taxon>Maribellus</taxon>
    </lineage>
</organism>
<evidence type="ECO:0000256" key="7">
    <source>
        <dbReference type="PROSITE-ProRule" id="PRU01360"/>
    </source>
</evidence>
<keyword evidence="3 7" id="KW-1134">Transmembrane beta strand</keyword>
<dbReference type="GO" id="GO:0009279">
    <property type="term" value="C:cell outer membrane"/>
    <property type="evidence" value="ECO:0007669"/>
    <property type="project" value="UniProtKB-SubCell"/>
</dbReference>
<keyword evidence="5 7" id="KW-0472">Membrane</keyword>
<evidence type="ECO:0000259" key="8">
    <source>
        <dbReference type="Pfam" id="PF07715"/>
    </source>
</evidence>
<protein>
    <submittedName>
        <fullName evidence="9">SusC/RagA family TonB-linked outer membrane protein</fullName>
    </submittedName>
</protein>
<evidence type="ECO:0000313" key="10">
    <source>
        <dbReference type="Proteomes" id="UP000265926"/>
    </source>
</evidence>
<evidence type="ECO:0000256" key="1">
    <source>
        <dbReference type="ARBA" id="ARBA00004571"/>
    </source>
</evidence>
<dbReference type="NCBIfam" id="TIGR04057">
    <property type="entry name" value="SusC_RagA_signa"/>
    <property type="match status" value="1"/>
</dbReference>
<dbReference type="Proteomes" id="UP000265926">
    <property type="component" value="Unassembled WGS sequence"/>
</dbReference>
<comment type="similarity">
    <text evidence="7">Belongs to the TonB-dependent receptor family.</text>
</comment>
<dbReference type="Pfam" id="PF07715">
    <property type="entry name" value="Plug"/>
    <property type="match status" value="1"/>
</dbReference>
<dbReference type="SUPFAM" id="SSF49464">
    <property type="entry name" value="Carboxypeptidase regulatory domain-like"/>
    <property type="match status" value="1"/>
</dbReference>
<dbReference type="SUPFAM" id="SSF56935">
    <property type="entry name" value="Porins"/>
    <property type="match status" value="1"/>
</dbReference>
<evidence type="ECO:0000256" key="5">
    <source>
        <dbReference type="ARBA" id="ARBA00023136"/>
    </source>
</evidence>
<accession>A0A399T2N5</accession>
<dbReference type="Gene3D" id="2.60.40.1120">
    <property type="entry name" value="Carboxypeptidase-like, regulatory domain"/>
    <property type="match status" value="1"/>
</dbReference>
<name>A0A399T2N5_9BACT</name>
<comment type="caution">
    <text evidence="9">The sequence shown here is derived from an EMBL/GenBank/DDBJ whole genome shotgun (WGS) entry which is preliminary data.</text>
</comment>
<dbReference type="InterPro" id="IPR008969">
    <property type="entry name" value="CarboxyPept-like_regulatory"/>
</dbReference>
<sequence length="1124" mass="123585">MCSTAFSQVNVSGTVSSEEGELLPGVSILIKGTNTGVITDIDGKYSLNGVPADATLVFSFVGMRTQDVAVDGRAVVNVTLQMSAIGVDEVVVTALGISREKKSLGYSVAEVDGDNLQKVAQENVLNALSGKVAGVTINSTGGPGSSVSMVIRGASSLTSDNQPLFVVDGIPMNNTLNNVSSIGRDNKPDYGNAISDINPDDIESMSILKGPSAAALYGSRAGNGVVLITTKSGKKGKGLGVTVTSNTVIDNPYKYLEKHTLFANGQRPFTQENRPNNGLDYYAVPVGDSYWVGPELDKGMMAYQWPYFNENGQLTATPLVSHPDNYKEFFETGFTTTNTVAINNSNEKVDYRLSYSNMQNKGIIPNSDLHKNSFGVNTTVRLLDNLSVSTSFNFVSNGADNRPSTGNRGTNPLQALYDINSSIDINDLKNYWEPGKEGIQQNAPYNLEVNNDGTYGKGDAINNPYFIANEVNNSFRRDRVFGNARIDYEINKDWSLMVRYTHDQFQEKRETKIAPSYTGDAKGVYGLENLYRREQNADFLLAYKKTIENWSFNASAGGNYMYQFAENNLSATKDRGSGLIVPGVYNLGNIAPDNLRYSSGMSEKAIYSIYGLASIGYKDAVYLDLTARNDWSSTLPEENRSYFYPSASLSILLNNAIDLGDKVSLAKIRGGWAQVGNDTDPYRLMATMGRSGLWGNQIELTTSGTLLLPDLKPEIQTSWEIGTDLAFFDSRIRFEGTYYEAENENQILNIGLPPSSGYTGKQINAGLISSKGIELSLGGRPVQTNDLDWDVNLVFSKNRTKVEELADGFDYIVLWTDAKGGAVTRVGDEIGQIVDDILVRVDDPTSPYYGWPIVDNEGWDDADNWENYMEPGDNTAVIGNFNPDFLLGMQTSLRYKNWTLSASLDWRVGGQFISQTFRYGESDLHSQRWIDRTLKLNNMTGAEMAQYLKDHADQYLSPNGEFFVVVGGPTAEYGGLEHTEDGITLHDGVFMPGVEGYYDDNGKFIMVAEHLGGEGTPTIRFQDFYGWSYSRNAMFDADFIKLREISVSYQLPPLTKIGIRNASVSLYSRNILLWTKAGIGIDPETAFQAESGTQGSGIQFKQGIERYNVRPWTIPVGVKLNVSF</sequence>